<reference evidence="11" key="1">
    <citation type="submission" date="2020-07" db="EMBL/GenBank/DDBJ databases">
        <title>A long reads based de novo assembly of the rainbow trout Arlee double haploid line genome.</title>
        <authorList>
            <person name="Gao G."/>
            <person name="Palti Y."/>
        </authorList>
    </citation>
    <scope>NUCLEOTIDE SEQUENCE [LARGE SCALE GENOMIC DNA]</scope>
</reference>
<dbReference type="Pfam" id="PF01284">
    <property type="entry name" value="MARVEL"/>
    <property type="match status" value="1"/>
</dbReference>
<feature type="transmembrane region" description="Helical" evidence="9">
    <location>
        <begin position="52"/>
        <end position="75"/>
    </location>
</feature>
<evidence type="ECO:0000256" key="5">
    <source>
        <dbReference type="ARBA" id="ARBA00023136"/>
    </source>
</evidence>
<feature type="compositionally biased region" description="Low complexity" evidence="8">
    <location>
        <begin position="300"/>
        <end position="312"/>
    </location>
</feature>
<accession>A0A8C7PGR4</accession>
<comment type="similarity">
    <text evidence="2">Belongs to the synaptophysin/synaptobrevin family.</text>
</comment>
<dbReference type="PANTHER" id="PTHR10306:SF32">
    <property type="entry name" value="SYNAPTOPHYSIN B"/>
    <property type="match status" value="1"/>
</dbReference>
<dbReference type="InterPro" id="IPR001285">
    <property type="entry name" value="Synaptophysin/porin"/>
</dbReference>
<keyword evidence="5 7" id="KW-0472">Membrane</keyword>
<name>A0A8C7PGR4_ONCMY</name>
<dbReference type="Proteomes" id="UP000694395">
    <property type="component" value="Chromosome 16"/>
</dbReference>
<proteinExistence type="inferred from homology"/>
<dbReference type="PANTHER" id="PTHR10306">
    <property type="entry name" value="SYNAPTOPHYSIN"/>
    <property type="match status" value="1"/>
</dbReference>
<dbReference type="PRINTS" id="PR00220">
    <property type="entry name" value="SYNAPTOPHYSN"/>
</dbReference>
<protein>
    <submittedName>
        <fullName evidence="11">Synaptophysin b</fullName>
    </submittedName>
</protein>
<feature type="transmembrane region" description="Helical" evidence="9">
    <location>
        <begin position="141"/>
        <end position="164"/>
    </location>
</feature>
<dbReference type="GeneTree" id="ENSGT01030000234637"/>
<feature type="compositionally biased region" description="Gly residues" evidence="8">
    <location>
        <begin position="313"/>
        <end position="325"/>
    </location>
</feature>
<dbReference type="Ensembl" id="ENSOMYT00000023843.2">
    <property type="protein sequence ID" value="ENSOMYP00000021742.2"/>
    <property type="gene ID" value="ENSOMYG00000010428.2"/>
</dbReference>
<evidence type="ECO:0000256" key="9">
    <source>
        <dbReference type="SAM" id="Phobius"/>
    </source>
</evidence>
<keyword evidence="3 7" id="KW-0812">Transmembrane</keyword>
<keyword evidence="4 9" id="KW-1133">Transmembrane helix</keyword>
<dbReference type="InterPro" id="IPR008253">
    <property type="entry name" value="Marvel"/>
</dbReference>
<feature type="transmembrane region" description="Helical" evidence="9">
    <location>
        <begin position="176"/>
        <end position="196"/>
    </location>
</feature>
<feature type="transmembrane region" description="Helical" evidence="9">
    <location>
        <begin position="240"/>
        <end position="258"/>
    </location>
</feature>
<evidence type="ECO:0000313" key="11">
    <source>
        <dbReference type="Ensembl" id="ENSOMYP00000021742.2"/>
    </source>
</evidence>
<organism evidence="11 12">
    <name type="scientific">Oncorhynchus mykiss</name>
    <name type="common">Rainbow trout</name>
    <name type="synonym">Salmo gairdneri</name>
    <dbReference type="NCBI Taxonomy" id="8022"/>
    <lineage>
        <taxon>Eukaryota</taxon>
        <taxon>Metazoa</taxon>
        <taxon>Chordata</taxon>
        <taxon>Craniata</taxon>
        <taxon>Vertebrata</taxon>
        <taxon>Euteleostomi</taxon>
        <taxon>Actinopterygii</taxon>
        <taxon>Neopterygii</taxon>
        <taxon>Teleostei</taxon>
        <taxon>Protacanthopterygii</taxon>
        <taxon>Salmoniformes</taxon>
        <taxon>Salmonidae</taxon>
        <taxon>Salmoninae</taxon>
        <taxon>Oncorhynchus</taxon>
    </lineage>
</organism>
<evidence type="ECO:0000256" key="7">
    <source>
        <dbReference type="PROSITE-ProRule" id="PRU00581"/>
    </source>
</evidence>
<evidence type="ECO:0000256" key="8">
    <source>
        <dbReference type="SAM" id="MobiDB-lite"/>
    </source>
</evidence>
<evidence type="ECO:0000313" key="12">
    <source>
        <dbReference type="Proteomes" id="UP000694395"/>
    </source>
</evidence>
<feature type="domain" description="MARVEL" evidence="10">
    <location>
        <begin position="55"/>
        <end position="262"/>
    </location>
</feature>
<feature type="region of interest" description="Disordered" evidence="8">
    <location>
        <begin position="300"/>
        <end position="340"/>
    </location>
</feature>
<evidence type="ECO:0000256" key="1">
    <source>
        <dbReference type="ARBA" id="ARBA00004141"/>
    </source>
</evidence>
<sequence length="340" mass="37492">MYFASPHMSHLLDLFCFSPHVSSLQPYFSPIPLTSLLNCSAPSLSLSLNFDVLSLTLLIFSSPLCIFQIFAIFAFSTCGSYSGMFKMSVECKNRSESDLSIEVEFEYPFRLHQVYFDAPTCKGESPERLFLIGDYSSSAEFFVTVGVFSFLYSMAALSVYVFILEKYREGCKGAQIDFVVTSVFTFFWLVASSAWAKGLSDVKAATDPDKVLLLIEACDEPENRCREVHDPVVSGLNTSVAFGFLNLILWGGNLWFVFKETGWMAAFGGTYAPSQEKAPAPESFGQEGYGQEGYAQQGDAYAGTQGGYQPDYGQGGYTEGGGDYQQGGYEQQPTSFANQM</sequence>
<evidence type="ECO:0000256" key="6">
    <source>
        <dbReference type="ARBA" id="ARBA00023180"/>
    </source>
</evidence>
<dbReference type="GO" id="GO:0030672">
    <property type="term" value="C:synaptic vesicle membrane"/>
    <property type="evidence" value="ECO:0007669"/>
    <property type="project" value="TreeGrafter"/>
</dbReference>
<keyword evidence="12" id="KW-1185">Reference proteome</keyword>
<reference evidence="11" key="3">
    <citation type="submission" date="2025-09" db="UniProtKB">
        <authorList>
            <consortium name="Ensembl"/>
        </authorList>
    </citation>
    <scope>IDENTIFICATION</scope>
</reference>
<evidence type="ECO:0000256" key="2">
    <source>
        <dbReference type="ARBA" id="ARBA00006476"/>
    </source>
</evidence>
<comment type="subcellular location">
    <subcellularLocation>
        <location evidence="1">Membrane</location>
        <topology evidence="1">Multi-pass membrane protein</topology>
    </subcellularLocation>
</comment>
<dbReference type="AlphaFoldDB" id="A0A8C7PGR4"/>
<dbReference type="GO" id="GO:0048786">
    <property type="term" value="C:presynaptic active zone"/>
    <property type="evidence" value="ECO:0007669"/>
    <property type="project" value="TreeGrafter"/>
</dbReference>
<evidence type="ECO:0000256" key="3">
    <source>
        <dbReference type="ARBA" id="ARBA00022692"/>
    </source>
</evidence>
<keyword evidence="6" id="KW-0325">Glycoprotein</keyword>
<evidence type="ECO:0000259" key="10">
    <source>
        <dbReference type="PROSITE" id="PS51225"/>
    </source>
</evidence>
<reference evidence="11" key="2">
    <citation type="submission" date="2025-08" db="UniProtKB">
        <authorList>
            <consortium name="Ensembl"/>
        </authorList>
    </citation>
    <scope>IDENTIFICATION</scope>
</reference>
<evidence type="ECO:0000256" key="4">
    <source>
        <dbReference type="ARBA" id="ARBA00022989"/>
    </source>
</evidence>
<dbReference type="PROSITE" id="PS51225">
    <property type="entry name" value="MARVEL"/>
    <property type="match status" value="1"/>
</dbReference>
<gene>
    <name evidence="11" type="primary">LOC110492768</name>
</gene>